<dbReference type="InterPro" id="IPR050789">
    <property type="entry name" value="Diverse_Enzym_Activities"/>
</dbReference>
<proteinExistence type="predicted"/>
<gene>
    <name evidence="2" type="ORF">FZC83_09075</name>
</gene>
<protein>
    <submittedName>
        <fullName evidence="2">Serine hydrolase</fullName>
    </submittedName>
</protein>
<sequence length="273" mass="30081">MDASSRFNVYSVRVTYISLAAAICIEEGLIRLHDPLNDYFPGIQGEATVQHLLTRSTGLKWTDGMAEVVAPPGTVLEGKRPDLVAAVIQQATGQTVREILHERLINPTGWTHTGWMGAAAENLVCDVSPLGYSTIRLGADDGTDRNLFVNARELADWGNLHVNAGMKDGKRILPEKVIRQVTTPVHRSGQPSFGYFWWLKEGQSRHPQDELGATLQDGSFQIFGASGCACLVIPEYRAVAVRLFNSLYEGYDYLADIRGFGDEVMRGLRKGEC</sequence>
<dbReference type="PANTHER" id="PTHR43283">
    <property type="entry name" value="BETA-LACTAMASE-RELATED"/>
    <property type="match status" value="1"/>
</dbReference>
<dbReference type="InterPro" id="IPR012338">
    <property type="entry name" value="Beta-lactam/transpept-like"/>
</dbReference>
<evidence type="ECO:0000259" key="1">
    <source>
        <dbReference type="Pfam" id="PF00144"/>
    </source>
</evidence>
<dbReference type="GO" id="GO:0016787">
    <property type="term" value="F:hydrolase activity"/>
    <property type="evidence" value="ECO:0007669"/>
    <property type="project" value="UniProtKB-KW"/>
</dbReference>
<dbReference type="AlphaFoldDB" id="A0A5D4RWN5"/>
<dbReference type="InterPro" id="IPR001466">
    <property type="entry name" value="Beta-lactam-related"/>
</dbReference>
<feature type="domain" description="Beta-lactamase-related" evidence="1">
    <location>
        <begin position="1"/>
        <end position="249"/>
    </location>
</feature>
<name>A0A5D4RWN5_9BACI</name>
<dbReference type="Proteomes" id="UP000322997">
    <property type="component" value="Unassembled WGS sequence"/>
</dbReference>
<dbReference type="Gene3D" id="3.40.710.10">
    <property type="entry name" value="DD-peptidase/beta-lactamase superfamily"/>
    <property type="match status" value="1"/>
</dbReference>
<dbReference type="SUPFAM" id="SSF56601">
    <property type="entry name" value="beta-lactamase/transpeptidase-like"/>
    <property type="match status" value="1"/>
</dbReference>
<organism evidence="2 3">
    <name type="scientific">Rossellomorea marisflavi</name>
    <dbReference type="NCBI Taxonomy" id="189381"/>
    <lineage>
        <taxon>Bacteria</taxon>
        <taxon>Bacillati</taxon>
        <taxon>Bacillota</taxon>
        <taxon>Bacilli</taxon>
        <taxon>Bacillales</taxon>
        <taxon>Bacillaceae</taxon>
        <taxon>Rossellomorea</taxon>
    </lineage>
</organism>
<dbReference type="EMBL" id="VTEQ01000002">
    <property type="protein sequence ID" value="TYS55089.1"/>
    <property type="molecule type" value="Genomic_DNA"/>
</dbReference>
<comment type="caution">
    <text evidence="2">The sequence shown here is derived from an EMBL/GenBank/DDBJ whole genome shotgun (WGS) entry which is preliminary data.</text>
</comment>
<keyword evidence="2" id="KW-0378">Hydrolase</keyword>
<evidence type="ECO:0000313" key="3">
    <source>
        <dbReference type="Proteomes" id="UP000322997"/>
    </source>
</evidence>
<accession>A0A5D4RWN5</accession>
<reference evidence="2 3" key="1">
    <citation type="submission" date="2019-08" db="EMBL/GenBank/DDBJ databases">
        <title>Bacillus genomes from the desert of Cuatro Cienegas, Coahuila.</title>
        <authorList>
            <person name="Olmedo-Alvarez G."/>
        </authorList>
    </citation>
    <scope>NUCLEOTIDE SEQUENCE [LARGE SCALE GENOMIC DNA]</scope>
    <source>
        <strain evidence="2 3">CH108_3D</strain>
    </source>
</reference>
<dbReference type="Pfam" id="PF00144">
    <property type="entry name" value="Beta-lactamase"/>
    <property type="match status" value="1"/>
</dbReference>
<dbReference type="PANTHER" id="PTHR43283:SF7">
    <property type="entry name" value="BETA-LACTAMASE-RELATED DOMAIN-CONTAINING PROTEIN"/>
    <property type="match status" value="1"/>
</dbReference>
<evidence type="ECO:0000313" key="2">
    <source>
        <dbReference type="EMBL" id="TYS55089.1"/>
    </source>
</evidence>